<proteinExistence type="predicted"/>
<dbReference type="Proteomes" id="UP001057402">
    <property type="component" value="Chromosome 10"/>
</dbReference>
<comment type="caution">
    <text evidence="1">The sequence shown here is derived from an EMBL/GenBank/DDBJ whole genome shotgun (WGS) entry which is preliminary data.</text>
</comment>
<sequence length="282" mass="31325">MMGSIPSTVHYCSVSRANRVLYAYSTGNHEIDNLAALCLENVPPFHKWYTETFACKTFGFLVEDGYTYFTIVDDGLRSPGLLTFLGHVRDEFRKVTRKGSRGSFSSSSSNSAFLQEQLLPIVRRLIASLERVVSQGGNDWSVEITSADDAGLSPSPSNADGQNELVSSTIAPLLGKSSFHEKKKAKDHILMMRDIELEEHRNSSDRGGRSDPAPSGAASLGRSGSAVLIQKDYGSMRNRSAPQNVRKKWWRLVRIVLAIDASVCVVLFLIWLLVCFRTRCMR</sequence>
<accession>A0ACB9MA15</accession>
<name>A0ACB9MA15_9MYRT</name>
<evidence type="ECO:0000313" key="2">
    <source>
        <dbReference type="Proteomes" id="UP001057402"/>
    </source>
</evidence>
<evidence type="ECO:0000313" key="1">
    <source>
        <dbReference type="EMBL" id="KAI4320124.1"/>
    </source>
</evidence>
<reference evidence="2" key="1">
    <citation type="journal article" date="2023" name="Front. Plant Sci.">
        <title>Chromosomal-level genome assembly of Melastoma candidum provides insights into trichome evolution.</title>
        <authorList>
            <person name="Zhong Y."/>
            <person name="Wu W."/>
            <person name="Sun C."/>
            <person name="Zou P."/>
            <person name="Liu Y."/>
            <person name="Dai S."/>
            <person name="Zhou R."/>
        </authorList>
    </citation>
    <scope>NUCLEOTIDE SEQUENCE [LARGE SCALE GENOMIC DNA]</scope>
</reference>
<keyword evidence="2" id="KW-1185">Reference proteome</keyword>
<dbReference type="EMBL" id="CM042889">
    <property type="protein sequence ID" value="KAI4320124.1"/>
    <property type="molecule type" value="Genomic_DNA"/>
</dbReference>
<protein>
    <submittedName>
        <fullName evidence="1">Uncharacterized protein</fullName>
    </submittedName>
</protein>
<gene>
    <name evidence="1" type="ORF">MLD38_033635</name>
</gene>
<organism evidence="1 2">
    <name type="scientific">Melastoma candidum</name>
    <dbReference type="NCBI Taxonomy" id="119954"/>
    <lineage>
        <taxon>Eukaryota</taxon>
        <taxon>Viridiplantae</taxon>
        <taxon>Streptophyta</taxon>
        <taxon>Embryophyta</taxon>
        <taxon>Tracheophyta</taxon>
        <taxon>Spermatophyta</taxon>
        <taxon>Magnoliopsida</taxon>
        <taxon>eudicotyledons</taxon>
        <taxon>Gunneridae</taxon>
        <taxon>Pentapetalae</taxon>
        <taxon>rosids</taxon>
        <taxon>malvids</taxon>
        <taxon>Myrtales</taxon>
        <taxon>Melastomataceae</taxon>
        <taxon>Melastomatoideae</taxon>
        <taxon>Melastomateae</taxon>
        <taxon>Melastoma</taxon>
    </lineage>
</organism>